<dbReference type="InterPro" id="IPR008992">
    <property type="entry name" value="Enterotoxin"/>
</dbReference>
<dbReference type="NCBIfam" id="NF038397">
    <property type="entry name" value="AB5_pltB_like"/>
    <property type="match status" value="1"/>
</dbReference>
<evidence type="ECO:0000313" key="2">
    <source>
        <dbReference type="Proteomes" id="UP000829116"/>
    </source>
</evidence>
<evidence type="ECO:0000313" key="1">
    <source>
        <dbReference type="EMBL" id="UNH29632.1"/>
    </source>
</evidence>
<dbReference type="Proteomes" id="UP000829116">
    <property type="component" value="Chromosome"/>
</dbReference>
<name>A0A9Q8Q073_9GAMM</name>
<dbReference type="SUPFAM" id="SSF50203">
    <property type="entry name" value="Bacterial enterotoxins"/>
    <property type="match status" value="1"/>
</dbReference>
<dbReference type="GeneID" id="79717526"/>
<organism evidence="1 2">
    <name type="scientific">Moellerella wisconsensis</name>
    <dbReference type="NCBI Taxonomy" id="158849"/>
    <lineage>
        <taxon>Bacteria</taxon>
        <taxon>Pseudomonadati</taxon>
        <taxon>Pseudomonadota</taxon>
        <taxon>Gammaproteobacteria</taxon>
        <taxon>Enterobacterales</taxon>
        <taxon>Morganellaceae</taxon>
        <taxon>Moellerella</taxon>
    </lineage>
</organism>
<dbReference type="Gene3D" id="2.40.50.110">
    <property type="match status" value="1"/>
</dbReference>
<accession>A0A9Q8Q073</accession>
<dbReference type="EMBL" id="CP093245">
    <property type="protein sequence ID" value="UNH29632.1"/>
    <property type="molecule type" value="Genomic_DNA"/>
</dbReference>
<reference evidence="1" key="1">
    <citation type="submission" date="2022-03" db="EMBL/GenBank/DDBJ databases">
        <title>ESBL-producing Moellerella wisconsensis and Escherichia marmotae isolated from wild game meat.</title>
        <authorList>
            <person name="Biggel M."/>
        </authorList>
    </citation>
    <scope>NUCLEOTIDE SEQUENCE</scope>
    <source>
        <strain evidence="1">W51</strain>
    </source>
</reference>
<sequence>MLFRNLFISLFLLSSTAFATDTFSSNIEYYSNVTLVDFSSGEIDGGRYFCVKAINNGGEVVACAVSNKSSWANSYDQFFQQAYYYYTSGKKLRLYYQPNVWMHYQFSRTFSNKAIAGFASCHGDYCMGPTQR</sequence>
<gene>
    <name evidence="1" type="ORF">MNY72_09575</name>
</gene>
<proteinExistence type="predicted"/>
<protein>
    <submittedName>
        <fullName evidence="1">Subtilase family AB5 toxin binding subunit</fullName>
    </submittedName>
</protein>
<dbReference type="AlphaFoldDB" id="A0A9Q8Q073"/>
<dbReference type="RefSeq" id="WP_047255669.1">
    <property type="nucleotide sequence ID" value="NZ_CAWMFK010000070.1"/>
</dbReference>